<dbReference type="GO" id="GO:0005829">
    <property type="term" value="C:cytosol"/>
    <property type="evidence" value="ECO:0007669"/>
    <property type="project" value="GOC"/>
</dbReference>
<dbReference type="InterPro" id="IPR027417">
    <property type="entry name" value="P-loop_NTPase"/>
</dbReference>
<evidence type="ECO:0000313" key="15">
    <source>
        <dbReference type="Proteomes" id="UP000237438"/>
    </source>
</evidence>
<dbReference type="InterPro" id="IPR031157">
    <property type="entry name" value="G_TR_CS"/>
</dbReference>
<evidence type="ECO:0000256" key="5">
    <source>
        <dbReference type="ARBA" id="ARBA00022801"/>
    </source>
</evidence>
<evidence type="ECO:0000256" key="7">
    <source>
        <dbReference type="ARBA" id="ARBA00022917"/>
    </source>
</evidence>
<keyword evidence="3" id="KW-0963">Cytoplasm</keyword>
<dbReference type="OrthoDB" id="342024at2759"/>
<proteinExistence type="inferred from homology"/>
<keyword evidence="5" id="KW-0378">Hydrolase</keyword>
<dbReference type="EMBL" id="PEDP01000600">
    <property type="protein sequence ID" value="POS85451.1"/>
    <property type="molecule type" value="Genomic_DNA"/>
</dbReference>
<name>A0A2S4PTU6_9PEZI</name>
<dbReference type="SUPFAM" id="SSF52540">
    <property type="entry name" value="P-loop containing nucleoside triphosphate hydrolases"/>
    <property type="match status" value="1"/>
</dbReference>
<evidence type="ECO:0000256" key="12">
    <source>
        <dbReference type="SAM" id="MobiDB-lite"/>
    </source>
</evidence>
<dbReference type="SUPFAM" id="SSF50447">
    <property type="entry name" value="Translation proteins"/>
    <property type="match status" value="1"/>
</dbReference>
<evidence type="ECO:0000256" key="8">
    <source>
        <dbReference type="ARBA" id="ARBA00023134"/>
    </source>
</evidence>
<dbReference type="Gene3D" id="2.40.30.10">
    <property type="entry name" value="Translation factors"/>
    <property type="match status" value="2"/>
</dbReference>
<evidence type="ECO:0000313" key="14">
    <source>
        <dbReference type="EMBL" id="POS85451.1"/>
    </source>
</evidence>
<dbReference type="InterPro" id="IPR009001">
    <property type="entry name" value="Transl_elong_EF1A/Init_IF2_C"/>
</dbReference>
<dbReference type="InterPro" id="IPR015033">
    <property type="entry name" value="HBS1-like_N"/>
</dbReference>
<protein>
    <recommendedName>
        <fullName evidence="11">Elongation factor 1 alpha-like protein</fullName>
    </recommendedName>
</protein>
<dbReference type="NCBIfam" id="TIGR00231">
    <property type="entry name" value="small_GTP"/>
    <property type="match status" value="1"/>
</dbReference>
<dbReference type="PRINTS" id="PR00315">
    <property type="entry name" value="ELONGATNFCT"/>
</dbReference>
<dbReference type="InterPro" id="IPR009000">
    <property type="entry name" value="Transl_B-barrel_sf"/>
</dbReference>
<dbReference type="STRING" id="225359.A0A2S4PTU6"/>
<dbReference type="SUPFAM" id="SSF50465">
    <property type="entry name" value="EF-Tu/eEF-1alpha/eIF2-gamma C-terminal domain"/>
    <property type="match status" value="1"/>
</dbReference>
<feature type="domain" description="Tr-type G" evidence="13">
    <location>
        <begin position="376"/>
        <end position="600"/>
    </location>
</feature>
<comment type="similarity">
    <text evidence="2">Belongs to the TRAFAC class translation factor GTPase superfamily. Classic translation factor GTPase family. EF-Tu/EF-1A subfamily.</text>
</comment>
<dbReference type="Proteomes" id="UP000237438">
    <property type="component" value="Unassembled WGS sequence"/>
</dbReference>
<evidence type="ECO:0000256" key="3">
    <source>
        <dbReference type="ARBA" id="ARBA00022490"/>
    </source>
</evidence>
<evidence type="ECO:0000256" key="2">
    <source>
        <dbReference type="ARBA" id="ARBA00007249"/>
    </source>
</evidence>
<evidence type="ECO:0000256" key="11">
    <source>
        <dbReference type="ARBA" id="ARBA00074866"/>
    </source>
</evidence>
<evidence type="ECO:0000256" key="1">
    <source>
        <dbReference type="ARBA" id="ARBA00004496"/>
    </source>
</evidence>
<dbReference type="Pfam" id="PF08938">
    <property type="entry name" value="HBS1_N"/>
    <property type="match status" value="1"/>
</dbReference>
<dbReference type="Gene3D" id="3.40.50.300">
    <property type="entry name" value="P-loop containing nucleotide triphosphate hydrolases"/>
    <property type="match status" value="1"/>
</dbReference>
<dbReference type="FunFam" id="3.40.50.300:FF:000204">
    <property type="entry name" value="Translation elongation factor Tu"/>
    <property type="match status" value="1"/>
</dbReference>
<dbReference type="GO" id="GO:0005525">
    <property type="term" value="F:GTP binding"/>
    <property type="evidence" value="ECO:0007669"/>
    <property type="project" value="UniProtKB-KW"/>
</dbReference>
<dbReference type="CDD" id="cd16267">
    <property type="entry name" value="HBS1-like_II"/>
    <property type="match status" value="1"/>
</dbReference>
<evidence type="ECO:0000256" key="9">
    <source>
        <dbReference type="ARBA" id="ARBA00049117"/>
    </source>
</evidence>
<feature type="region of interest" description="Disordered" evidence="12">
    <location>
        <begin position="19"/>
        <end position="39"/>
    </location>
</feature>
<dbReference type="PROSITE" id="PS00301">
    <property type="entry name" value="G_TR_1"/>
    <property type="match status" value="1"/>
</dbReference>
<dbReference type="CDD" id="cd01883">
    <property type="entry name" value="EF1_alpha"/>
    <property type="match status" value="1"/>
</dbReference>
<dbReference type="InterPro" id="IPR050100">
    <property type="entry name" value="TRAFAC_GTPase_members"/>
</dbReference>
<gene>
    <name evidence="14" type="ORF">EPUL_002013</name>
</gene>
<feature type="region of interest" description="Disordered" evidence="12">
    <location>
        <begin position="211"/>
        <end position="234"/>
    </location>
</feature>
<evidence type="ECO:0000259" key="13">
    <source>
        <dbReference type="PROSITE" id="PS51722"/>
    </source>
</evidence>
<organism evidence="14 15">
    <name type="scientific">Erysiphe pulchra</name>
    <dbReference type="NCBI Taxonomy" id="225359"/>
    <lineage>
        <taxon>Eukaryota</taxon>
        <taxon>Fungi</taxon>
        <taxon>Dikarya</taxon>
        <taxon>Ascomycota</taxon>
        <taxon>Pezizomycotina</taxon>
        <taxon>Leotiomycetes</taxon>
        <taxon>Erysiphales</taxon>
        <taxon>Erysiphaceae</taxon>
        <taxon>Erysiphe</taxon>
    </lineage>
</organism>
<dbReference type="GO" id="GO:0006417">
    <property type="term" value="P:regulation of translation"/>
    <property type="evidence" value="ECO:0007669"/>
    <property type="project" value="UniProtKB-KW"/>
</dbReference>
<accession>A0A2S4PTU6</accession>
<evidence type="ECO:0000256" key="10">
    <source>
        <dbReference type="ARBA" id="ARBA00063537"/>
    </source>
</evidence>
<keyword evidence="4" id="KW-0547">Nucleotide-binding</keyword>
<dbReference type="PROSITE" id="PS51722">
    <property type="entry name" value="G_TR_2"/>
    <property type="match status" value="1"/>
</dbReference>
<keyword evidence="7" id="KW-0648">Protein biosynthesis</keyword>
<dbReference type="GO" id="GO:1990533">
    <property type="term" value="C:Dom34-Hbs1 complex"/>
    <property type="evidence" value="ECO:0007669"/>
    <property type="project" value="UniProtKB-ARBA"/>
</dbReference>
<dbReference type="PANTHER" id="PTHR23115">
    <property type="entry name" value="TRANSLATION FACTOR"/>
    <property type="match status" value="1"/>
</dbReference>
<comment type="caution">
    <text evidence="14">The sequence shown here is derived from an EMBL/GenBank/DDBJ whole genome shotgun (WGS) entry which is preliminary data.</text>
</comment>
<keyword evidence="8" id="KW-0342">GTP-binding</keyword>
<keyword evidence="6" id="KW-0810">Translation regulation</keyword>
<comment type="catalytic activity">
    <reaction evidence="9">
        <text>GTP + H2O = GDP + phosphate + H(+)</text>
        <dbReference type="Rhea" id="RHEA:19669"/>
        <dbReference type="ChEBI" id="CHEBI:15377"/>
        <dbReference type="ChEBI" id="CHEBI:15378"/>
        <dbReference type="ChEBI" id="CHEBI:37565"/>
        <dbReference type="ChEBI" id="CHEBI:43474"/>
        <dbReference type="ChEBI" id="CHEBI:58189"/>
    </reaction>
    <physiologicalReaction direction="left-to-right" evidence="9">
        <dbReference type="Rhea" id="RHEA:19670"/>
    </physiologicalReaction>
</comment>
<keyword evidence="15" id="KW-1185">Reference proteome</keyword>
<evidence type="ECO:0000256" key="4">
    <source>
        <dbReference type="ARBA" id="ARBA00022741"/>
    </source>
</evidence>
<dbReference type="InterPro" id="IPR000795">
    <property type="entry name" value="T_Tr_GTP-bd_dom"/>
</dbReference>
<evidence type="ECO:0000256" key="6">
    <source>
        <dbReference type="ARBA" id="ARBA00022845"/>
    </source>
</evidence>
<comment type="subunit">
    <text evidence="10">Component of the Dom34-Hbs1 complex, also named Pelota-HBS1L complex, composed of dom34 and hbs1.</text>
</comment>
<comment type="subcellular location">
    <subcellularLocation>
        <location evidence="1">Cytoplasm</location>
    </subcellularLocation>
</comment>
<sequence length="783" mass="86585">MSRHKFIKNLNLDDELDDYDGGEDYGYSSEEESNGLNEEDQEKMAITTIAVRASLPHSLDHIADDQIHDSLWHTYYDVDKTVAYLVKAFALEVPKPNNDFAVKQIKGVLSKDSSFSKISARYDTTNGYPIPFSYQEFFKDTPWLNVPINRQTTFIAPLSLRGGLLGGSGSSEPPKMSKLQTLAANRKKMAQQQKSGSLISSEGSLTKLHLSLSKHDSASGSSDHTPKQIVPRSFPIRKRRVSNPIDPNLILYKKESKLEDILKEENTLLNIAKPSEFASTMFRSIPLEISRKHFMIPCPINNLTTDPFAEPSPDDIVLAAQSKVAKCKGKAQLQIKKEVKPGGLVKNVKSLKIDEPSKLKSKNLDVLEEFKKQEIKNTASFVVIGHVDAGKSTLMGRLLLEVGIIDQRTVDKYKKEAEAMGKASFALAWIFDQGSEERERGVTIDIALNEFQTKKTKFTILDAPGHRDFIPNMIAGASQADFAVLVIDASIGSFESGLKGQTKEHTLIIRSIGIQKLIIAVNKLDNIQWSLDRFMEIETQMSSFLTTAGYKRNNFSFVPCSGLIGDNVSQPTTNPAASWYKGPTLIESLENIEPITHALTKPFRLTISNVFRGGNQNPISISGHIDAGSLQVADTLIVQPSSKVCNVKALELDNQSVDWAVAGQNTVIHLSGIEEQFLKIGNVLCSPLNTIQNIKEFSAKVLAFDFLLPMLVDVHRGQLHCSGRIKEIKGIFGKASENFQSKKKPRIVKPGMVARIIVTLERDEPLEAPGRIVLRSNGTTVAA</sequence>
<dbReference type="GO" id="GO:0002184">
    <property type="term" value="P:cytoplasmic translational termination"/>
    <property type="evidence" value="ECO:0007669"/>
    <property type="project" value="UniProtKB-ARBA"/>
</dbReference>
<dbReference type="AlphaFoldDB" id="A0A2S4PTU6"/>
<feature type="non-terminal residue" evidence="14">
    <location>
        <position position="783"/>
    </location>
</feature>
<reference evidence="14 15" key="1">
    <citation type="submission" date="2017-10" db="EMBL/GenBank/DDBJ databases">
        <title>Development of genomic resources for the powdery mildew, Erysiphe pulchra.</title>
        <authorList>
            <person name="Wadl P.A."/>
            <person name="Mack B.M."/>
            <person name="Moore G."/>
            <person name="Beltz S.B."/>
        </authorList>
    </citation>
    <scope>NUCLEOTIDE SEQUENCE [LARGE SCALE GENOMIC DNA]</scope>
    <source>
        <strain evidence="14">Cflorida</strain>
    </source>
</reference>
<dbReference type="GO" id="GO:0003924">
    <property type="term" value="F:GTPase activity"/>
    <property type="evidence" value="ECO:0007669"/>
    <property type="project" value="InterPro"/>
</dbReference>
<dbReference type="Pfam" id="PF00009">
    <property type="entry name" value="GTP_EFTU"/>
    <property type="match status" value="1"/>
</dbReference>
<dbReference type="FunFam" id="2.40.30.10:FF:000020">
    <property type="entry name" value="Translation elongation factor EF-1"/>
    <property type="match status" value="1"/>
</dbReference>
<dbReference type="InterPro" id="IPR005225">
    <property type="entry name" value="Small_GTP-bd"/>
</dbReference>